<dbReference type="AlphaFoldDB" id="A0A1A9V0B2"/>
<dbReference type="InterPro" id="IPR008952">
    <property type="entry name" value="Tetraspanin_EC2_sf"/>
</dbReference>
<evidence type="ECO:0000313" key="6">
    <source>
        <dbReference type="EnsemblMetazoa" id="GAUT021608-PA"/>
    </source>
</evidence>
<evidence type="ECO:0000256" key="3">
    <source>
        <dbReference type="ARBA" id="ARBA00022989"/>
    </source>
</evidence>
<name>A0A1A9V0B2_GLOAU</name>
<evidence type="ECO:0000256" key="4">
    <source>
        <dbReference type="ARBA" id="ARBA00023136"/>
    </source>
</evidence>
<proteinExistence type="predicted"/>
<keyword evidence="3 5" id="KW-1133">Transmembrane helix</keyword>
<dbReference type="Proteomes" id="UP000078200">
    <property type="component" value="Unassembled WGS sequence"/>
</dbReference>
<dbReference type="SUPFAM" id="SSF48652">
    <property type="entry name" value="Tetraspanin"/>
    <property type="match status" value="1"/>
</dbReference>
<dbReference type="EnsemblMetazoa" id="GAUT021608-RA">
    <property type="protein sequence ID" value="GAUT021608-PA"/>
    <property type="gene ID" value="GAUT021608"/>
</dbReference>
<feature type="transmembrane region" description="Helical" evidence="5">
    <location>
        <begin position="12"/>
        <end position="27"/>
    </location>
</feature>
<keyword evidence="7" id="KW-1185">Reference proteome</keyword>
<keyword evidence="4 5" id="KW-0472">Membrane</keyword>
<organism evidence="6 7">
    <name type="scientific">Glossina austeni</name>
    <name type="common">Savannah tsetse fly</name>
    <dbReference type="NCBI Taxonomy" id="7395"/>
    <lineage>
        <taxon>Eukaryota</taxon>
        <taxon>Metazoa</taxon>
        <taxon>Ecdysozoa</taxon>
        <taxon>Arthropoda</taxon>
        <taxon>Hexapoda</taxon>
        <taxon>Insecta</taxon>
        <taxon>Pterygota</taxon>
        <taxon>Neoptera</taxon>
        <taxon>Endopterygota</taxon>
        <taxon>Diptera</taxon>
        <taxon>Brachycera</taxon>
        <taxon>Muscomorpha</taxon>
        <taxon>Hippoboscoidea</taxon>
        <taxon>Glossinidae</taxon>
        <taxon>Glossina</taxon>
    </lineage>
</organism>
<accession>A0A1A9V0B2</accession>
<dbReference type="VEuPathDB" id="VectorBase:GAUT021608"/>
<dbReference type="Gene3D" id="1.10.1450.10">
    <property type="entry name" value="Tetraspanin"/>
    <property type="match status" value="1"/>
</dbReference>
<evidence type="ECO:0000313" key="7">
    <source>
        <dbReference type="Proteomes" id="UP000078200"/>
    </source>
</evidence>
<evidence type="ECO:0000256" key="5">
    <source>
        <dbReference type="SAM" id="Phobius"/>
    </source>
</evidence>
<keyword evidence="2 5" id="KW-0812">Transmembrane</keyword>
<dbReference type="GO" id="GO:0016020">
    <property type="term" value="C:membrane"/>
    <property type="evidence" value="ECO:0007669"/>
    <property type="project" value="UniProtKB-SubCell"/>
</dbReference>
<sequence>MNDDNEQIAISRWQIIVAATIILLLFTSGRLRKIILFLFFLLFIVRYMGPQESLCKDCLKNVLWLAVNNAENPLAVTIIDYLQKQLKCCGWHSKKDYAEEQVPESCCIDDCELENYYPGCKDAFEKLSF</sequence>
<dbReference type="CDD" id="cd03127">
    <property type="entry name" value="tetraspanin_LEL"/>
    <property type="match status" value="1"/>
</dbReference>
<feature type="transmembrane region" description="Helical" evidence="5">
    <location>
        <begin position="34"/>
        <end position="49"/>
    </location>
</feature>
<evidence type="ECO:0000256" key="2">
    <source>
        <dbReference type="ARBA" id="ARBA00022692"/>
    </source>
</evidence>
<dbReference type="Pfam" id="PF00335">
    <property type="entry name" value="Tetraspanin"/>
    <property type="match status" value="1"/>
</dbReference>
<dbReference type="STRING" id="7395.A0A1A9V0B2"/>
<evidence type="ECO:0000256" key="1">
    <source>
        <dbReference type="ARBA" id="ARBA00004141"/>
    </source>
</evidence>
<reference evidence="6" key="1">
    <citation type="submission" date="2020-05" db="UniProtKB">
        <authorList>
            <consortium name="EnsemblMetazoa"/>
        </authorList>
    </citation>
    <scope>IDENTIFICATION</scope>
    <source>
        <strain evidence="6">TTRI</strain>
    </source>
</reference>
<comment type="subcellular location">
    <subcellularLocation>
        <location evidence="1">Membrane</location>
        <topology evidence="1">Multi-pass membrane protein</topology>
    </subcellularLocation>
</comment>
<protein>
    <submittedName>
        <fullName evidence="6">Uncharacterized protein</fullName>
    </submittedName>
</protein>
<dbReference type="InterPro" id="IPR018499">
    <property type="entry name" value="Tetraspanin/Peripherin"/>
</dbReference>